<evidence type="ECO:0008006" key="2">
    <source>
        <dbReference type="Google" id="ProtNLM"/>
    </source>
</evidence>
<protein>
    <recommendedName>
        <fullName evidence="2">HIT domain-containing protein</fullName>
    </recommendedName>
</protein>
<accession>A0A7S2B1M0</accession>
<dbReference type="AlphaFoldDB" id="A0A7S2B1M0"/>
<dbReference type="InterPro" id="IPR036265">
    <property type="entry name" value="HIT-like_sf"/>
</dbReference>
<gene>
    <name evidence="1" type="ORF">AAND1436_LOCUS8344</name>
</gene>
<name>A0A7S2B1M0_9DINO</name>
<dbReference type="SUPFAM" id="SSF54197">
    <property type="entry name" value="HIT-like"/>
    <property type="match status" value="1"/>
</dbReference>
<dbReference type="Pfam" id="PF11969">
    <property type="entry name" value="DcpS_C"/>
    <property type="match status" value="1"/>
</dbReference>
<proteinExistence type="predicted"/>
<sequence length="165" mass="18684">MGIGTSAYRICAGSERKGVRYHEDGSVAKCIFCDIVADECDEAWRQKGTDGHVTWFRSQAGDAEEHWLIVPCRHVQNVNDPELDGELLDHMVAVGRKRGDLLCFHNPPFNSVDHLHLHAFRGPFRNIAKDFKHRPARWKLWTLSPEDVDRGLLRSSDDIGSEHGA</sequence>
<dbReference type="EMBL" id="HBGQ01016800">
    <property type="protein sequence ID" value="CAD9383558.1"/>
    <property type="molecule type" value="Transcribed_RNA"/>
</dbReference>
<dbReference type="Gene3D" id="3.30.428.10">
    <property type="entry name" value="HIT-like"/>
    <property type="match status" value="1"/>
</dbReference>
<evidence type="ECO:0000313" key="1">
    <source>
        <dbReference type="EMBL" id="CAD9383558.1"/>
    </source>
</evidence>
<organism evidence="1">
    <name type="scientific">Alexandrium andersonii</name>
    <dbReference type="NCBI Taxonomy" id="327968"/>
    <lineage>
        <taxon>Eukaryota</taxon>
        <taxon>Sar</taxon>
        <taxon>Alveolata</taxon>
        <taxon>Dinophyceae</taxon>
        <taxon>Gonyaulacales</taxon>
        <taxon>Pyrocystaceae</taxon>
        <taxon>Alexandrium</taxon>
    </lineage>
</organism>
<reference evidence="1" key="1">
    <citation type="submission" date="2021-01" db="EMBL/GenBank/DDBJ databases">
        <authorList>
            <person name="Corre E."/>
            <person name="Pelletier E."/>
            <person name="Niang G."/>
            <person name="Scheremetjew M."/>
            <person name="Finn R."/>
            <person name="Kale V."/>
            <person name="Holt S."/>
            <person name="Cochrane G."/>
            <person name="Meng A."/>
            <person name="Brown T."/>
            <person name="Cohen L."/>
        </authorList>
    </citation>
    <scope>NUCLEOTIDE SEQUENCE</scope>
    <source>
        <strain evidence="1">CCMP2222</strain>
    </source>
</reference>